<accession>A0AA35XLB0</accession>
<dbReference type="AlphaFoldDB" id="A0AA35XLB0"/>
<evidence type="ECO:0000313" key="2">
    <source>
        <dbReference type="EMBL" id="CAI8056470.1"/>
    </source>
</evidence>
<feature type="region of interest" description="Disordered" evidence="1">
    <location>
        <begin position="84"/>
        <end position="124"/>
    </location>
</feature>
<organism evidence="2 3">
    <name type="scientific">Geodia barretti</name>
    <name type="common">Barrett's horny sponge</name>
    <dbReference type="NCBI Taxonomy" id="519541"/>
    <lineage>
        <taxon>Eukaryota</taxon>
        <taxon>Metazoa</taxon>
        <taxon>Porifera</taxon>
        <taxon>Demospongiae</taxon>
        <taxon>Heteroscleromorpha</taxon>
        <taxon>Tetractinellida</taxon>
        <taxon>Astrophorina</taxon>
        <taxon>Geodiidae</taxon>
        <taxon>Geodia</taxon>
    </lineage>
</organism>
<evidence type="ECO:0000256" key="1">
    <source>
        <dbReference type="SAM" id="MobiDB-lite"/>
    </source>
</evidence>
<name>A0AA35XLB0_GEOBA</name>
<proteinExistence type="predicted"/>
<feature type="non-terminal residue" evidence="2">
    <location>
        <position position="124"/>
    </location>
</feature>
<dbReference type="Proteomes" id="UP001174909">
    <property type="component" value="Unassembled WGS sequence"/>
</dbReference>
<dbReference type="EMBL" id="CASHTH010004357">
    <property type="protein sequence ID" value="CAI8056470.1"/>
    <property type="molecule type" value="Genomic_DNA"/>
</dbReference>
<gene>
    <name evidence="2" type="ORF">GBAR_LOCUS30772</name>
</gene>
<feature type="non-terminal residue" evidence="2">
    <location>
        <position position="1"/>
    </location>
</feature>
<sequence>QPTTRPPTGDQQVEEVSCGYAFESVLGSRVLVITCSSSTSDVTRISYFVNGIPIGIRVGNEVRLSSSQLRQGANTIDLTVYTSSGSSSTISLPVDTSTSSPSTTNTPPTTTMTTTQPTTTMTTT</sequence>
<reference evidence="2" key="1">
    <citation type="submission" date="2023-03" db="EMBL/GenBank/DDBJ databases">
        <authorList>
            <person name="Steffen K."/>
            <person name="Cardenas P."/>
        </authorList>
    </citation>
    <scope>NUCLEOTIDE SEQUENCE</scope>
</reference>
<evidence type="ECO:0000313" key="3">
    <source>
        <dbReference type="Proteomes" id="UP001174909"/>
    </source>
</evidence>
<protein>
    <submittedName>
        <fullName evidence="2">Uncharacterized protein</fullName>
    </submittedName>
</protein>
<keyword evidence="3" id="KW-1185">Reference proteome</keyword>
<comment type="caution">
    <text evidence="2">The sequence shown here is derived from an EMBL/GenBank/DDBJ whole genome shotgun (WGS) entry which is preliminary data.</text>
</comment>